<organism evidence="4 5">
    <name type="scientific">Acropora cervicornis</name>
    <name type="common">Staghorn coral</name>
    <dbReference type="NCBI Taxonomy" id="6130"/>
    <lineage>
        <taxon>Eukaryota</taxon>
        <taxon>Metazoa</taxon>
        <taxon>Cnidaria</taxon>
        <taxon>Anthozoa</taxon>
        <taxon>Hexacorallia</taxon>
        <taxon>Scleractinia</taxon>
        <taxon>Astrocoeniina</taxon>
        <taxon>Acroporidae</taxon>
        <taxon>Acropora</taxon>
    </lineage>
</organism>
<dbReference type="InterPro" id="IPR014784">
    <property type="entry name" value="Cu2_ascorb_mOase-like_C"/>
</dbReference>
<dbReference type="InterPro" id="IPR008977">
    <property type="entry name" value="PHM/PNGase_F_dom_sf"/>
</dbReference>
<dbReference type="EMBL" id="JARQWQ010000034">
    <property type="protein sequence ID" value="KAK2561148.1"/>
    <property type="molecule type" value="Genomic_DNA"/>
</dbReference>
<feature type="non-terminal residue" evidence="4">
    <location>
        <position position="1"/>
    </location>
</feature>
<accession>A0AAD9QGY8</accession>
<keyword evidence="2" id="KW-1133">Transmembrane helix</keyword>
<proteinExistence type="predicted"/>
<name>A0AAD9QGY8_ACRCE</name>
<keyword evidence="2" id="KW-0472">Membrane</keyword>
<dbReference type="AlphaFoldDB" id="A0AAD9QGY8"/>
<evidence type="ECO:0000313" key="5">
    <source>
        <dbReference type="Proteomes" id="UP001249851"/>
    </source>
</evidence>
<gene>
    <name evidence="4" type="ORF">P5673_016292</name>
</gene>
<dbReference type="InterPro" id="IPR024548">
    <property type="entry name" value="Cu2_monoox_C"/>
</dbReference>
<dbReference type="SUPFAM" id="SSF49742">
    <property type="entry name" value="PHM/PNGase F"/>
    <property type="match status" value="1"/>
</dbReference>
<sequence length="227" mass="26150">RKAVVRRIRNGVEHSEIARDDHYDFNFQEHLMLENEIHVASVRLIPRETLITECFYNTRDRNWVTTGGLGTTDEMCLAFLIYYPKVNFSKCISREGQAWKKWDDKYVKKDYEQLRKPTFWTKNNSQRLREAFKDTDQYYARCLSRADTALPGLAYKETKKPQIKIPYRPESLCAVSMATSIVPQCLGGIIALAFWVAIRGFTSMNKSVSIGKVVVVPPKLNDLVSSG</sequence>
<keyword evidence="4" id="KW-0560">Oxidoreductase</keyword>
<dbReference type="PANTHER" id="PTHR10157:SF23">
    <property type="entry name" value="MOXD1 HOMOLOG 1"/>
    <property type="match status" value="1"/>
</dbReference>
<dbReference type="Pfam" id="PF03712">
    <property type="entry name" value="Cu2_monoox_C"/>
    <property type="match status" value="1"/>
</dbReference>
<evidence type="ECO:0000259" key="3">
    <source>
        <dbReference type="Pfam" id="PF03712"/>
    </source>
</evidence>
<protein>
    <submittedName>
        <fullName evidence="4">DBH-like monooxygenase protein 1</fullName>
    </submittedName>
</protein>
<dbReference type="Gene3D" id="2.60.120.230">
    <property type="match status" value="1"/>
</dbReference>
<reference evidence="4" key="1">
    <citation type="journal article" date="2023" name="G3 (Bethesda)">
        <title>Whole genome assembly and annotation of the endangered Caribbean coral Acropora cervicornis.</title>
        <authorList>
            <person name="Selwyn J.D."/>
            <person name="Vollmer S.V."/>
        </authorList>
    </citation>
    <scope>NUCLEOTIDE SEQUENCE</scope>
    <source>
        <strain evidence="4">K2</strain>
    </source>
</reference>
<evidence type="ECO:0000256" key="2">
    <source>
        <dbReference type="SAM" id="Phobius"/>
    </source>
</evidence>
<dbReference type="GO" id="GO:0042421">
    <property type="term" value="P:norepinephrine biosynthetic process"/>
    <property type="evidence" value="ECO:0007669"/>
    <property type="project" value="TreeGrafter"/>
</dbReference>
<dbReference type="GO" id="GO:0004500">
    <property type="term" value="F:dopamine beta-monooxygenase activity"/>
    <property type="evidence" value="ECO:0007669"/>
    <property type="project" value="InterPro"/>
</dbReference>
<dbReference type="GO" id="GO:0042420">
    <property type="term" value="P:dopamine catabolic process"/>
    <property type="evidence" value="ECO:0007669"/>
    <property type="project" value="TreeGrafter"/>
</dbReference>
<keyword evidence="1" id="KW-1015">Disulfide bond</keyword>
<dbReference type="GO" id="GO:0006589">
    <property type="term" value="P:octopamine biosynthetic process"/>
    <property type="evidence" value="ECO:0007669"/>
    <property type="project" value="TreeGrafter"/>
</dbReference>
<reference evidence="4" key="2">
    <citation type="journal article" date="2023" name="Science">
        <title>Genomic signatures of disease resistance in endangered staghorn corals.</title>
        <authorList>
            <person name="Vollmer S.V."/>
            <person name="Selwyn J.D."/>
            <person name="Despard B.A."/>
            <person name="Roesel C.L."/>
        </authorList>
    </citation>
    <scope>NUCLEOTIDE SEQUENCE</scope>
    <source>
        <strain evidence="4">K2</strain>
    </source>
</reference>
<dbReference type="PANTHER" id="PTHR10157">
    <property type="entry name" value="DOPAMINE BETA HYDROXYLASE RELATED"/>
    <property type="match status" value="1"/>
</dbReference>
<keyword evidence="2" id="KW-0812">Transmembrane</keyword>
<keyword evidence="5" id="KW-1185">Reference proteome</keyword>
<evidence type="ECO:0000256" key="1">
    <source>
        <dbReference type="ARBA" id="ARBA00023157"/>
    </source>
</evidence>
<dbReference type="InterPro" id="IPR000945">
    <property type="entry name" value="DBH-like"/>
</dbReference>
<comment type="caution">
    <text evidence="4">The sequence shown here is derived from an EMBL/GenBank/DDBJ whole genome shotgun (WGS) entry which is preliminary data.</text>
</comment>
<evidence type="ECO:0000313" key="4">
    <source>
        <dbReference type="EMBL" id="KAK2561148.1"/>
    </source>
</evidence>
<feature type="domain" description="Copper type II ascorbate-dependent monooxygenase C-terminal" evidence="3">
    <location>
        <begin position="3"/>
        <end position="94"/>
    </location>
</feature>
<dbReference type="Proteomes" id="UP001249851">
    <property type="component" value="Unassembled WGS sequence"/>
</dbReference>
<dbReference type="GO" id="GO:0005615">
    <property type="term" value="C:extracellular space"/>
    <property type="evidence" value="ECO:0007669"/>
    <property type="project" value="TreeGrafter"/>
</dbReference>
<feature type="transmembrane region" description="Helical" evidence="2">
    <location>
        <begin position="172"/>
        <end position="198"/>
    </location>
</feature>
<dbReference type="GO" id="GO:0030667">
    <property type="term" value="C:secretory granule membrane"/>
    <property type="evidence" value="ECO:0007669"/>
    <property type="project" value="TreeGrafter"/>
</dbReference>
<keyword evidence="4" id="KW-0503">Monooxygenase</keyword>